<gene>
    <name evidence="1" type="ORF">MHBO_000435</name>
</gene>
<organism evidence="1 2">
    <name type="scientific">Bonamia ostreae</name>
    <dbReference type="NCBI Taxonomy" id="126728"/>
    <lineage>
        <taxon>Eukaryota</taxon>
        <taxon>Sar</taxon>
        <taxon>Rhizaria</taxon>
        <taxon>Endomyxa</taxon>
        <taxon>Ascetosporea</taxon>
        <taxon>Haplosporida</taxon>
        <taxon>Bonamia</taxon>
    </lineage>
</organism>
<comment type="caution">
    <text evidence="1">The sequence shown here is derived from an EMBL/GenBank/DDBJ whole genome shotgun (WGS) entry which is preliminary data.</text>
</comment>
<proteinExistence type="predicted"/>
<reference evidence="1 2" key="1">
    <citation type="journal article" date="2024" name="BMC Biol.">
        <title>Comparative genomics of Ascetosporea gives new insight into the evolutionary basis for animal parasitism in Rhizaria.</title>
        <authorList>
            <person name="Hiltunen Thoren M."/>
            <person name="Onut-Brannstrom I."/>
            <person name="Alfjorden A."/>
            <person name="Peckova H."/>
            <person name="Swords F."/>
            <person name="Hooper C."/>
            <person name="Holzer A.S."/>
            <person name="Bass D."/>
            <person name="Burki F."/>
        </authorList>
    </citation>
    <scope>NUCLEOTIDE SEQUENCE [LARGE SCALE GENOMIC DNA]</scope>
    <source>
        <strain evidence="1">20-A016</strain>
    </source>
</reference>
<dbReference type="EMBL" id="JBDODL010000068">
    <property type="protein sequence ID" value="MES1918470.1"/>
    <property type="molecule type" value="Genomic_DNA"/>
</dbReference>
<dbReference type="Proteomes" id="UP001439008">
    <property type="component" value="Unassembled WGS sequence"/>
</dbReference>
<evidence type="ECO:0000313" key="1">
    <source>
        <dbReference type="EMBL" id="MES1918470.1"/>
    </source>
</evidence>
<protein>
    <submittedName>
        <fullName evidence="1">Uncharacterized protein</fullName>
    </submittedName>
</protein>
<sequence>MHLSIDVDKIAENRQVLIICLDPFLDFVISDDKDELLYFKGEVLIKCVGEQIFFVDLFKRKNRKIKNLKCVEDLKPFIGQQEIKDQCVNEALESSIVLYSGIEPDFYENGLRLTGRCGLDDLNFPEYIQIKCQNGRYIYSGENGLIDNISSYCTRFYRINDTKQHCYITI</sequence>
<accession>A0ABV2AFJ9</accession>
<name>A0ABV2AFJ9_9EUKA</name>
<keyword evidence="2" id="KW-1185">Reference proteome</keyword>
<evidence type="ECO:0000313" key="2">
    <source>
        <dbReference type="Proteomes" id="UP001439008"/>
    </source>
</evidence>